<keyword evidence="5" id="KW-0106">Calcium</keyword>
<dbReference type="Gene3D" id="2.60.40.150">
    <property type="entry name" value="C2 domain"/>
    <property type="match status" value="6"/>
</dbReference>
<protein>
    <recommendedName>
        <fullName evidence="10">C2 domain-containing protein</fullName>
    </recommendedName>
</protein>
<keyword evidence="6 9" id="KW-1133">Transmembrane helix</keyword>
<name>A0A8T0AMX4_SILME</name>
<evidence type="ECO:0000256" key="8">
    <source>
        <dbReference type="SAM" id="MobiDB-lite"/>
    </source>
</evidence>
<dbReference type="InterPro" id="IPR037726">
    <property type="entry name" value="C2A_Ferlin"/>
</dbReference>
<dbReference type="InterPro" id="IPR037723">
    <property type="entry name" value="C2D_Ferlin"/>
</dbReference>
<dbReference type="InterPro" id="IPR012561">
    <property type="entry name" value="Ferlin_B-domain"/>
</dbReference>
<accession>A0A8T0AMX4</accession>
<dbReference type="InterPro" id="IPR037720">
    <property type="entry name" value="C2B_Ferlin"/>
</dbReference>
<evidence type="ECO:0000256" key="1">
    <source>
        <dbReference type="ARBA" id="ARBA00004167"/>
    </source>
</evidence>
<keyword evidence="2 9" id="KW-0812">Transmembrane</keyword>
<dbReference type="SUPFAM" id="SSF49562">
    <property type="entry name" value="C2 domain (Calcium/lipid-binding domain, CaLB)"/>
    <property type="match status" value="7"/>
</dbReference>
<dbReference type="Pfam" id="PF00168">
    <property type="entry name" value="C2"/>
    <property type="match status" value="6"/>
</dbReference>
<dbReference type="InterPro" id="IPR012968">
    <property type="entry name" value="FerIin_dom"/>
</dbReference>
<dbReference type="CDD" id="cd04017">
    <property type="entry name" value="C2D_Ferlin"/>
    <property type="match status" value="1"/>
</dbReference>
<dbReference type="CDD" id="cd04011">
    <property type="entry name" value="C2B_Ferlin"/>
    <property type="match status" value="1"/>
</dbReference>
<feature type="domain" description="C2" evidence="10">
    <location>
        <begin position="372"/>
        <end position="507"/>
    </location>
</feature>
<dbReference type="SMART" id="SM00239">
    <property type="entry name" value="C2"/>
    <property type="match status" value="6"/>
</dbReference>
<dbReference type="InterPro" id="IPR037724">
    <property type="entry name" value="C2E_Ferlin"/>
</dbReference>
<dbReference type="CDD" id="cd04018">
    <property type="entry name" value="C2C_Ferlin"/>
    <property type="match status" value="1"/>
</dbReference>
<keyword evidence="3" id="KW-0479">Metal-binding</keyword>
<dbReference type="PANTHER" id="PTHR12546">
    <property type="entry name" value="FER-1-LIKE"/>
    <property type="match status" value="1"/>
</dbReference>
<feature type="region of interest" description="Disordered" evidence="8">
    <location>
        <begin position="1355"/>
        <end position="1374"/>
    </location>
</feature>
<dbReference type="CDD" id="cd04037">
    <property type="entry name" value="C2E_Ferlin"/>
    <property type="match status" value="1"/>
</dbReference>
<feature type="domain" description="C2" evidence="10">
    <location>
        <begin position="971"/>
        <end position="1099"/>
    </location>
</feature>
<comment type="caution">
    <text evidence="11">The sequence shown here is derived from an EMBL/GenBank/DDBJ whole genome shotgun (WGS) entry which is preliminary data.</text>
</comment>
<keyword evidence="12" id="KW-1185">Reference proteome</keyword>
<evidence type="ECO:0000313" key="12">
    <source>
        <dbReference type="Proteomes" id="UP000606274"/>
    </source>
</evidence>
<keyword evidence="4" id="KW-0677">Repeat</keyword>
<feature type="domain" description="C2" evidence="10">
    <location>
        <begin position="1460"/>
        <end position="1581"/>
    </location>
</feature>
<dbReference type="InterPro" id="IPR032362">
    <property type="entry name" value="Ferlin_C"/>
</dbReference>
<evidence type="ECO:0000256" key="6">
    <source>
        <dbReference type="ARBA" id="ARBA00022989"/>
    </source>
</evidence>
<dbReference type="InterPro" id="IPR000008">
    <property type="entry name" value="C2_dom"/>
</dbReference>
<dbReference type="Pfam" id="PF08151">
    <property type="entry name" value="FerI"/>
    <property type="match status" value="1"/>
</dbReference>
<evidence type="ECO:0000259" key="10">
    <source>
        <dbReference type="PROSITE" id="PS50004"/>
    </source>
</evidence>
<dbReference type="EMBL" id="JABFDY010000019">
    <property type="protein sequence ID" value="KAF7693273.1"/>
    <property type="molecule type" value="Genomic_DNA"/>
</dbReference>
<organism evidence="11 12">
    <name type="scientific">Silurus meridionalis</name>
    <name type="common">Southern catfish</name>
    <name type="synonym">Silurus soldatovi meridionalis</name>
    <dbReference type="NCBI Taxonomy" id="175797"/>
    <lineage>
        <taxon>Eukaryota</taxon>
        <taxon>Metazoa</taxon>
        <taxon>Chordata</taxon>
        <taxon>Craniata</taxon>
        <taxon>Vertebrata</taxon>
        <taxon>Euteleostomi</taxon>
        <taxon>Actinopterygii</taxon>
        <taxon>Neopterygii</taxon>
        <taxon>Teleostei</taxon>
        <taxon>Ostariophysi</taxon>
        <taxon>Siluriformes</taxon>
        <taxon>Siluridae</taxon>
        <taxon>Silurus</taxon>
    </lineage>
</organism>
<feature type="compositionally biased region" description="Basic residues" evidence="8">
    <location>
        <begin position="1910"/>
        <end position="1923"/>
    </location>
</feature>
<dbReference type="SMART" id="SM01201">
    <property type="entry name" value="FerB"/>
    <property type="match status" value="1"/>
</dbReference>
<feature type="domain" description="C2" evidence="10">
    <location>
        <begin position="1714"/>
        <end position="1862"/>
    </location>
</feature>
<sequence length="2035" mass="234482">MSIAIVLKKISNLPGKYDRKVELSFRDFTHKTKILQCENIAIFNEHFRWPHYGKILKDEVLSISVYNCSKMFSNRLLGKLVISLQHVVTAGRLVLREPLTDSNHSLTDIYVELDVRFHPLQGAAGDWTSEDFLRVEDTDETGLVIRNTGFLEPGNLRPQQQDREARALGRSLVKTDNEDGDDYDDYDDDDDDYDFSDMDCTNITFTPIFSRCAPLSKHELAVAPKVKSFQVNVNIIEAQKLVGVNINPAVYITIGDEKKHTLTQKSTNCPFFNENFLFEFQEFQDVLFDKVIQISVVHKKMLAFLMTHIGSFKIDISTVYHQPDHRFYQKWAPLTDPKDTRSGIKGYVKCTLSVMMKGDPMGIASLPSVTSQNDDIEKNLLLPKRMPAERPWAKFLLRIYRAEDLPSMNDGFMGSFSKMIGDKKVFIDPYVQVTFAGQQGETSVDTGTNSPVWNEQISFIEQFPPLSRRIKIQILDDANIGDVAVATHFLDLQQISNPNRNGFNPTFGPSWVNLYGSPQNSSLRDIHRDLNEGLSEGIFYRGRVLLSLTVEVYSSPAVAVVESKAIASVKNTMSKLTFKRKSKKSKEKMTKENDGVQARSGPSEESEEATSEVPAAVTVEVEEIHPLPENFTGAKEEFLLFASFFEVTMMDPSIGSRYVTFELSIGNYGKTSDVIVKSEKSSGHDDVAEDQQPLLATEDELERQEPPGMGSRDKSVTTPRRAQPTEYDGSFRCIPLLREKPCLYVWNYFEDHTFRYYNCNWLYKMADRLEFGIDEVEMLLKRPRSNAKERLMELMMEFVSTCKQYSASLERKRQSRPNNLDKCRTAFIKRNIIILVKQALRVQRRVTRRTVREKLADVRRILKRLYFLAKEPQSTLPDVFLWMISGGKRIAYARIPAPSILFSLVEEEKGKNCGKITSIYMKTSGGPLGEIFAKLEIYMWLGVTKYSKNCVTSLPSEFRPIYEEATFGMPIPPNMPPTKLAVDDSRYFQLRAHIYQARGIIAADDDGLSDPFIKVVFSNQCQVTQILEDTLSPTWCELLLYDQILMEGSKDDFRNDPPVVIINIYDYNKLGSPQSLGRAFAEPELKFVEEPYKKPLLKFFDISKGKSNAGELLAAFELIELDYSGFGEPVLPLDVEPREPEYLESERHYIIPEGVRPVLRKFRIEVLYWGLRDLKRVNLFEVEKPQVRMECAGQMIESEEIENYKQNPNFIEVVRYFDVELPELVYLHPPLTIFVMEQRAFGRWVLVGTHVVQSLMHFAPKDLDDWKEDDEEEPHEEKETPKQNTALQTVMSMDLRGLPLKDTKIPINPFNLVTAPLKAVTKKEEELEEEEPEKEELDWWSKYYASLEELENQLEKDDDMDDPQDGEGGNFNISSIEVEEDNAVIVEIEPPKPKRKKIATLKLYKFELENEFSQFMDWLHTFPLYKGKSNCDDEEEDGSDRIMGKYKGSFLIYPIALEDEDEDIDFQITKGIPKNSPIKILVRVYVVKATNLAPTDPNGKADPYVVVRIGQQQQDSKERYIPKQLHPVFGEVFELTVSFPLETELTLTVFDHDLVGSDDVIGETRIDLENRFYSRHRATCGLSKRYDKDAYNMWRDAKKPYTLLADLCRKNGFPPPEYRESEVKVLNKLFKIPDEDFPEELLKKNKKTEEDYEEMDQHKALSVLHRWEEMREFSVGACPLVPEHVEVRSLLNPDKPGLPQGYVHMWIDMFPVDVPAPPPVNIKPRLPISYELRVIIWNTDDVVLDDVNPFTGEPSSDIYVKGWIKGLDDDKQETDVHFNSLTGEGNFNWRFIFRFDYLPTEKEIIYKKKESIFSLEASEFRQPAVLVLQVWDYDRIGSNDFLGSIELRLSDMVRAAKASEVCSVKMAKDKASPRFSIFRSKRMKGWWPLIKLKSQEDIEREERDAELEKNKKKKKKKQSKRSKMKPEDIQFVDCSGNTFLLTGKVEAEFNLLTAEEAEKNPVGKARKEPEPLDKPNRPKTSFNWFVNPMKTFVFFIWKKYKKYIIALIILAILTLFLFLILYTLPTHISQLIVNG</sequence>
<feature type="compositionally biased region" description="Basic and acidic residues" evidence="8">
    <location>
        <begin position="160"/>
        <end position="177"/>
    </location>
</feature>
<feature type="compositionally biased region" description="Acidic residues" evidence="8">
    <location>
        <begin position="178"/>
        <end position="187"/>
    </location>
</feature>
<dbReference type="CDD" id="cd08373">
    <property type="entry name" value="C2A_Ferlin"/>
    <property type="match status" value="1"/>
</dbReference>
<feature type="region of interest" description="Disordered" evidence="8">
    <location>
        <begin position="1901"/>
        <end position="1924"/>
    </location>
</feature>
<dbReference type="CDD" id="cd08374">
    <property type="entry name" value="C2F_Ferlin"/>
    <property type="match status" value="1"/>
</dbReference>
<dbReference type="PANTHER" id="PTHR12546:SF36">
    <property type="entry name" value="FER-1-LIKE PROTEIN 4"/>
    <property type="match status" value="1"/>
</dbReference>
<dbReference type="Proteomes" id="UP000606274">
    <property type="component" value="Unassembled WGS sequence"/>
</dbReference>
<dbReference type="GO" id="GO:0016020">
    <property type="term" value="C:membrane"/>
    <property type="evidence" value="ECO:0007669"/>
    <property type="project" value="UniProtKB-SubCell"/>
</dbReference>
<evidence type="ECO:0000256" key="3">
    <source>
        <dbReference type="ARBA" id="ARBA00022723"/>
    </source>
</evidence>
<keyword evidence="7 9" id="KW-0472">Membrane</keyword>
<dbReference type="InterPro" id="IPR037725">
    <property type="entry name" value="C2F_Ferlin"/>
</dbReference>
<dbReference type="OrthoDB" id="10059618at2759"/>
<dbReference type="GO" id="GO:0007009">
    <property type="term" value="P:plasma membrane organization"/>
    <property type="evidence" value="ECO:0007669"/>
    <property type="project" value="TreeGrafter"/>
</dbReference>
<feature type="transmembrane region" description="Helical" evidence="9">
    <location>
        <begin position="2004"/>
        <end position="2024"/>
    </location>
</feature>
<evidence type="ECO:0000256" key="5">
    <source>
        <dbReference type="ARBA" id="ARBA00022837"/>
    </source>
</evidence>
<dbReference type="InterPro" id="IPR037721">
    <property type="entry name" value="Ferlin"/>
</dbReference>
<dbReference type="SMART" id="SM01202">
    <property type="entry name" value="FerI"/>
    <property type="match status" value="1"/>
</dbReference>
<feature type="region of interest" description="Disordered" evidence="8">
    <location>
        <begin position="580"/>
        <end position="614"/>
    </location>
</feature>
<feature type="domain" description="C2" evidence="10">
    <location>
        <begin position="1"/>
        <end position="97"/>
    </location>
</feature>
<dbReference type="Pfam" id="PF16165">
    <property type="entry name" value="Ferlin_C"/>
    <property type="match status" value="1"/>
</dbReference>
<dbReference type="Pfam" id="PF22901">
    <property type="entry name" value="dsrm_Ferlin"/>
    <property type="match status" value="1"/>
</dbReference>
<evidence type="ECO:0000256" key="7">
    <source>
        <dbReference type="ARBA" id="ARBA00023136"/>
    </source>
</evidence>
<dbReference type="InterPro" id="IPR037722">
    <property type="entry name" value="C2C_Ferlin"/>
</dbReference>
<feature type="region of interest" description="Disordered" evidence="8">
    <location>
        <begin position="679"/>
        <end position="725"/>
    </location>
</feature>
<feature type="domain" description="C2" evidence="10">
    <location>
        <begin position="1144"/>
        <end position="1267"/>
    </location>
</feature>
<evidence type="ECO:0000256" key="4">
    <source>
        <dbReference type="ARBA" id="ARBA00022737"/>
    </source>
</evidence>
<evidence type="ECO:0000256" key="9">
    <source>
        <dbReference type="SAM" id="Phobius"/>
    </source>
</evidence>
<feature type="compositionally biased region" description="Acidic residues" evidence="8">
    <location>
        <begin position="1355"/>
        <end position="1365"/>
    </location>
</feature>
<dbReference type="InterPro" id="IPR035892">
    <property type="entry name" value="C2_domain_sf"/>
</dbReference>
<dbReference type="PROSITE" id="PS50004">
    <property type="entry name" value="C2"/>
    <property type="match status" value="7"/>
</dbReference>
<dbReference type="GO" id="GO:0046872">
    <property type="term" value="F:metal ion binding"/>
    <property type="evidence" value="ECO:0007669"/>
    <property type="project" value="UniProtKB-KW"/>
</dbReference>
<feature type="domain" description="C2" evidence="10">
    <location>
        <begin position="214"/>
        <end position="332"/>
    </location>
</feature>
<proteinExistence type="predicted"/>
<dbReference type="InterPro" id="IPR055072">
    <property type="entry name" value="Ferlin_DSRM"/>
</dbReference>
<comment type="subcellular location">
    <subcellularLocation>
        <location evidence="1">Membrane</location>
        <topology evidence="1">Single-pass membrane protein</topology>
    </subcellularLocation>
</comment>
<evidence type="ECO:0000313" key="11">
    <source>
        <dbReference type="EMBL" id="KAF7693273.1"/>
    </source>
</evidence>
<evidence type="ECO:0000256" key="2">
    <source>
        <dbReference type="ARBA" id="ARBA00022692"/>
    </source>
</evidence>
<feature type="region of interest" description="Disordered" evidence="8">
    <location>
        <begin position="150"/>
        <end position="187"/>
    </location>
</feature>
<reference evidence="11" key="1">
    <citation type="submission" date="2020-08" db="EMBL/GenBank/DDBJ databases">
        <title>Chromosome-level assembly of Southern catfish (Silurus meridionalis) provides insights into visual adaptation to the nocturnal and benthic lifestyles.</title>
        <authorList>
            <person name="Zhang Y."/>
            <person name="Wang D."/>
            <person name="Peng Z."/>
        </authorList>
    </citation>
    <scope>NUCLEOTIDE SEQUENCE</scope>
    <source>
        <strain evidence="11">SWU-2019-XX</strain>
        <tissue evidence="11">Muscle</tissue>
    </source>
</reference>
<dbReference type="FunFam" id="2.60.40.150:FF:000034">
    <property type="entry name" value="otoferlin isoform X2"/>
    <property type="match status" value="1"/>
</dbReference>
<gene>
    <name evidence="11" type="ORF">HF521_008589</name>
</gene>
<feature type="compositionally biased region" description="Acidic residues" evidence="8">
    <location>
        <begin position="1265"/>
        <end position="1274"/>
    </location>
</feature>
<feature type="region of interest" description="Disordered" evidence="8">
    <location>
        <begin position="1265"/>
        <end position="1285"/>
    </location>
</feature>
<dbReference type="Pfam" id="PF08150">
    <property type="entry name" value="FerB"/>
    <property type="match status" value="1"/>
</dbReference>